<evidence type="ECO:0000256" key="3">
    <source>
        <dbReference type="ARBA" id="ARBA00022692"/>
    </source>
</evidence>
<dbReference type="GeneID" id="98640533"/>
<accession>A0A3D6BRY9</accession>
<sequence length="78" mass="8789">MKQNPFFYVLILLIALTVLSAVVANSHLENAATIIMVLAAFKFLAVAFYFMELRHANTFWKALLIAFLTIFIGLVLII</sequence>
<evidence type="ECO:0000313" key="8">
    <source>
        <dbReference type="Proteomes" id="UP000263268"/>
    </source>
</evidence>
<reference evidence="7 8" key="1">
    <citation type="journal article" date="2018" name="Nat. Biotechnol.">
        <title>A standardized bacterial taxonomy based on genome phylogeny substantially revises the tree of life.</title>
        <authorList>
            <person name="Parks D.H."/>
            <person name="Chuvochina M."/>
            <person name="Waite D.W."/>
            <person name="Rinke C."/>
            <person name="Skarshewski A."/>
            <person name="Chaumeil P.A."/>
            <person name="Hugenholtz P."/>
        </authorList>
    </citation>
    <scope>NUCLEOTIDE SEQUENCE [LARGE SCALE GENOMIC DNA]</scope>
    <source>
        <strain evidence="7">UBA10227</strain>
    </source>
</reference>
<dbReference type="Proteomes" id="UP000263268">
    <property type="component" value="Unassembled WGS sequence"/>
</dbReference>
<dbReference type="AlphaFoldDB" id="A0A3D6BRY9"/>
<gene>
    <name evidence="7" type="ORF">DHV22_10645</name>
</gene>
<dbReference type="GO" id="GO:0005886">
    <property type="term" value="C:plasma membrane"/>
    <property type="evidence" value="ECO:0007669"/>
    <property type="project" value="UniProtKB-SubCell"/>
</dbReference>
<comment type="caution">
    <text evidence="7">The sequence shown here is derived from an EMBL/GenBank/DDBJ whole genome shotgun (WGS) entry which is preliminary data.</text>
</comment>
<feature type="transmembrane region" description="Helical" evidence="6">
    <location>
        <begin position="58"/>
        <end position="77"/>
    </location>
</feature>
<evidence type="ECO:0000256" key="2">
    <source>
        <dbReference type="ARBA" id="ARBA00022475"/>
    </source>
</evidence>
<dbReference type="InterPro" id="IPR005171">
    <property type="entry name" value="Cyt_c_oxidase_su4_prok"/>
</dbReference>
<name>A0A3D6BRY9_9FLAO</name>
<keyword evidence="5 6" id="KW-0472">Membrane</keyword>
<organism evidence="7 8">
    <name type="scientific">Xanthomarina gelatinilytica</name>
    <dbReference type="NCBI Taxonomy" id="1137281"/>
    <lineage>
        <taxon>Bacteria</taxon>
        <taxon>Pseudomonadati</taxon>
        <taxon>Bacteroidota</taxon>
        <taxon>Flavobacteriia</taxon>
        <taxon>Flavobacteriales</taxon>
        <taxon>Flavobacteriaceae</taxon>
        <taxon>Xanthomarina</taxon>
    </lineage>
</organism>
<evidence type="ECO:0000256" key="5">
    <source>
        <dbReference type="ARBA" id="ARBA00023136"/>
    </source>
</evidence>
<comment type="subcellular location">
    <subcellularLocation>
        <location evidence="1">Cell membrane</location>
        <topology evidence="1">Multi-pass membrane protein</topology>
    </subcellularLocation>
</comment>
<dbReference type="OrthoDB" id="681046at2"/>
<protein>
    <submittedName>
        <fullName evidence="7">Uncharacterized protein</fullName>
    </submittedName>
</protein>
<dbReference type="EMBL" id="DPRK01000172">
    <property type="protein sequence ID" value="HCY82016.1"/>
    <property type="molecule type" value="Genomic_DNA"/>
</dbReference>
<evidence type="ECO:0000256" key="6">
    <source>
        <dbReference type="SAM" id="Phobius"/>
    </source>
</evidence>
<proteinExistence type="predicted"/>
<dbReference type="Pfam" id="PF03626">
    <property type="entry name" value="COX4_pro"/>
    <property type="match status" value="1"/>
</dbReference>
<keyword evidence="3 6" id="KW-0812">Transmembrane</keyword>
<keyword evidence="2" id="KW-1003">Cell membrane</keyword>
<evidence type="ECO:0000256" key="1">
    <source>
        <dbReference type="ARBA" id="ARBA00004651"/>
    </source>
</evidence>
<keyword evidence="4 6" id="KW-1133">Transmembrane helix</keyword>
<dbReference type="RefSeq" id="WP_040491290.1">
    <property type="nucleotide sequence ID" value="NZ_ANLA01000004.1"/>
</dbReference>
<evidence type="ECO:0000256" key="4">
    <source>
        <dbReference type="ARBA" id="ARBA00022989"/>
    </source>
</evidence>
<feature type="transmembrane region" description="Helical" evidence="6">
    <location>
        <begin position="30"/>
        <end position="51"/>
    </location>
</feature>
<evidence type="ECO:0000313" key="7">
    <source>
        <dbReference type="EMBL" id="HCY82016.1"/>
    </source>
</evidence>